<sequence>MAILFVGNALFLGTNSGLERTFVGSFTGDAAIGPESGGAFSLFGNEIPIISNLELIPSLYSHNRLIEAIEQEPAVKAYTSIVSVPVRMEIDGFKKNIPIFGVDPAGYRQVCTDIDVLSGDFDALSQSGVFLNSDLAQEIEDELNRPLKRGEPVSFTIASGNSFRVKKAPYLGIHRYPGNTKVLERVVLADLTTVRYLADYTLGSSISDEATGDGEVDDFNFDSLFSEDMDIEADPLEDFDFDDFEADLADTDVRDTLVETDTGAWSFILMKAVEGKRSALYRKINRIVDDFEGEAEFLSWRRAAGSTALIVFAVQTLFYVGLGFLGLGAVLVIMNALVFSVLERTGEIGTMRSMGASPHFIRALFMWESMIITIGGAVIGIFLGIIAVGIVKGLHIELSNSLLITLFGGTSLTPQITFTSLLGHLVIAVVMGSLAWIYPVSVAMRVQPVSAINKV</sequence>
<feature type="transmembrane region" description="Helical" evidence="7">
    <location>
        <begin position="363"/>
        <end position="396"/>
    </location>
</feature>
<dbReference type="GO" id="GO:0044874">
    <property type="term" value="P:lipoprotein localization to outer membrane"/>
    <property type="evidence" value="ECO:0007669"/>
    <property type="project" value="TreeGrafter"/>
</dbReference>
<keyword evidence="3" id="KW-1003">Cell membrane</keyword>
<proteinExistence type="inferred from homology"/>
<keyword evidence="10" id="KW-1185">Reference proteome</keyword>
<dbReference type="AlphaFoldDB" id="A0A841RA05"/>
<dbReference type="RefSeq" id="WP_184746998.1">
    <property type="nucleotide sequence ID" value="NZ_JACHGJ010000004.1"/>
</dbReference>
<dbReference type="PANTHER" id="PTHR30489:SF0">
    <property type="entry name" value="LIPOPROTEIN-RELEASING SYSTEM TRANSMEMBRANE PROTEIN LOLE"/>
    <property type="match status" value="1"/>
</dbReference>
<comment type="caution">
    <text evidence="9">The sequence shown here is derived from an EMBL/GenBank/DDBJ whole genome shotgun (WGS) entry which is preliminary data.</text>
</comment>
<evidence type="ECO:0000256" key="7">
    <source>
        <dbReference type="SAM" id="Phobius"/>
    </source>
</evidence>
<evidence type="ECO:0000313" key="9">
    <source>
        <dbReference type="EMBL" id="MBB6480735.1"/>
    </source>
</evidence>
<evidence type="ECO:0000256" key="4">
    <source>
        <dbReference type="ARBA" id="ARBA00022692"/>
    </source>
</evidence>
<evidence type="ECO:0000256" key="6">
    <source>
        <dbReference type="ARBA" id="ARBA00023136"/>
    </source>
</evidence>
<organism evidence="9 10">
    <name type="scientific">Spirochaeta isovalerica</name>
    <dbReference type="NCBI Taxonomy" id="150"/>
    <lineage>
        <taxon>Bacteria</taxon>
        <taxon>Pseudomonadati</taxon>
        <taxon>Spirochaetota</taxon>
        <taxon>Spirochaetia</taxon>
        <taxon>Spirochaetales</taxon>
        <taxon>Spirochaetaceae</taxon>
        <taxon>Spirochaeta</taxon>
    </lineage>
</organism>
<evidence type="ECO:0000256" key="1">
    <source>
        <dbReference type="ARBA" id="ARBA00004651"/>
    </source>
</evidence>
<name>A0A841RA05_9SPIO</name>
<evidence type="ECO:0000259" key="8">
    <source>
        <dbReference type="Pfam" id="PF02687"/>
    </source>
</evidence>
<protein>
    <submittedName>
        <fullName evidence="9">Putative ABC transport system permease protein</fullName>
    </submittedName>
</protein>
<feature type="transmembrane region" description="Helical" evidence="7">
    <location>
        <begin position="317"/>
        <end position="342"/>
    </location>
</feature>
<comment type="similarity">
    <text evidence="2">Belongs to the ABC-4 integral membrane protein family. LolC/E subfamily.</text>
</comment>
<comment type="subcellular location">
    <subcellularLocation>
        <location evidence="1">Cell membrane</location>
        <topology evidence="1">Multi-pass membrane protein</topology>
    </subcellularLocation>
</comment>
<dbReference type="EMBL" id="JACHGJ010000004">
    <property type="protein sequence ID" value="MBB6480735.1"/>
    <property type="molecule type" value="Genomic_DNA"/>
</dbReference>
<evidence type="ECO:0000256" key="3">
    <source>
        <dbReference type="ARBA" id="ARBA00022475"/>
    </source>
</evidence>
<feature type="domain" description="ABC3 transporter permease C-terminal" evidence="8">
    <location>
        <begin position="322"/>
        <end position="448"/>
    </location>
</feature>
<accession>A0A841RA05</accession>
<keyword evidence="6 7" id="KW-0472">Membrane</keyword>
<gene>
    <name evidence="9" type="ORF">HNR50_002408</name>
</gene>
<evidence type="ECO:0000256" key="2">
    <source>
        <dbReference type="ARBA" id="ARBA00005236"/>
    </source>
</evidence>
<dbReference type="InterPro" id="IPR051447">
    <property type="entry name" value="Lipoprotein-release_system"/>
</dbReference>
<dbReference type="Proteomes" id="UP000587760">
    <property type="component" value="Unassembled WGS sequence"/>
</dbReference>
<keyword evidence="5 7" id="KW-1133">Transmembrane helix</keyword>
<reference evidence="9 10" key="1">
    <citation type="submission" date="2020-08" db="EMBL/GenBank/DDBJ databases">
        <title>Genomic Encyclopedia of Type Strains, Phase IV (KMG-IV): sequencing the most valuable type-strain genomes for metagenomic binning, comparative biology and taxonomic classification.</title>
        <authorList>
            <person name="Goeker M."/>
        </authorList>
    </citation>
    <scope>NUCLEOTIDE SEQUENCE [LARGE SCALE GENOMIC DNA]</scope>
    <source>
        <strain evidence="9 10">DSM 2461</strain>
    </source>
</reference>
<evidence type="ECO:0000256" key="5">
    <source>
        <dbReference type="ARBA" id="ARBA00022989"/>
    </source>
</evidence>
<dbReference type="PANTHER" id="PTHR30489">
    <property type="entry name" value="LIPOPROTEIN-RELEASING SYSTEM TRANSMEMBRANE PROTEIN LOLE"/>
    <property type="match status" value="1"/>
</dbReference>
<evidence type="ECO:0000313" key="10">
    <source>
        <dbReference type="Proteomes" id="UP000587760"/>
    </source>
</evidence>
<keyword evidence="4 7" id="KW-0812">Transmembrane</keyword>
<dbReference type="GO" id="GO:0098797">
    <property type="term" value="C:plasma membrane protein complex"/>
    <property type="evidence" value="ECO:0007669"/>
    <property type="project" value="TreeGrafter"/>
</dbReference>
<feature type="transmembrane region" description="Helical" evidence="7">
    <location>
        <begin position="416"/>
        <end position="438"/>
    </location>
</feature>
<dbReference type="InterPro" id="IPR003838">
    <property type="entry name" value="ABC3_permease_C"/>
</dbReference>
<dbReference type="Pfam" id="PF02687">
    <property type="entry name" value="FtsX"/>
    <property type="match status" value="1"/>
</dbReference>